<keyword evidence="2" id="KW-1185">Reference proteome</keyword>
<dbReference type="RefSeq" id="WP_208815973.1">
    <property type="nucleotide sequence ID" value="NZ_WVUH01000251.1"/>
</dbReference>
<organism evidence="1 2">
    <name type="scientific">Micromonospora echinofusca</name>
    <dbReference type="NCBI Taxonomy" id="47858"/>
    <lineage>
        <taxon>Bacteria</taxon>
        <taxon>Bacillati</taxon>
        <taxon>Actinomycetota</taxon>
        <taxon>Actinomycetes</taxon>
        <taxon>Micromonosporales</taxon>
        <taxon>Micromonosporaceae</taxon>
        <taxon>Micromonospora</taxon>
    </lineage>
</organism>
<evidence type="ECO:0000313" key="2">
    <source>
        <dbReference type="Proteomes" id="UP000823521"/>
    </source>
</evidence>
<protein>
    <submittedName>
        <fullName evidence="1">Uncharacterized protein</fullName>
    </submittedName>
</protein>
<comment type="caution">
    <text evidence="1">The sequence shown here is derived from an EMBL/GenBank/DDBJ whole genome shotgun (WGS) entry which is preliminary data.</text>
</comment>
<gene>
    <name evidence="1" type="ORF">GSF22_23775</name>
</gene>
<dbReference type="EMBL" id="WVUH01000251">
    <property type="protein sequence ID" value="MBO4208996.1"/>
    <property type="molecule type" value="Genomic_DNA"/>
</dbReference>
<sequence>MTAESERIREVTLTEYDVAGYEFLLAGTDALMRATDPVYGRMRRVPMDVVSPVSVDVGEGRAVRVEPIDASSWISFDVGEAIAGERQLLLSEMAFLAQRQLAAIMSGFYSHVGEVAEAVGNTVSGPMSWDLIIDALERVDLVFRDDGEHGGMIVMNQQTYARLVRQGPPTAAQQARVDDILRRKREEFDARRRRRSVSRDGH</sequence>
<accession>A0ABS3VWR6</accession>
<dbReference type="Proteomes" id="UP000823521">
    <property type="component" value="Unassembled WGS sequence"/>
</dbReference>
<reference evidence="1 2" key="1">
    <citation type="submission" date="2019-12" db="EMBL/GenBank/DDBJ databases">
        <title>Whole genome sequencing of endophytic Actinobacterium Micromonospora sp. MPMI6T.</title>
        <authorList>
            <person name="Evv R."/>
            <person name="Podile A.R."/>
        </authorList>
    </citation>
    <scope>NUCLEOTIDE SEQUENCE [LARGE SCALE GENOMIC DNA]</scope>
    <source>
        <strain evidence="1 2">MPMI6</strain>
    </source>
</reference>
<proteinExistence type="predicted"/>
<evidence type="ECO:0000313" key="1">
    <source>
        <dbReference type="EMBL" id="MBO4208996.1"/>
    </source>
</evidence>
<name>A0ABS3VWR6_MICEH</name>